<dbReference type="PANTHER" id="PTHR33879:SF3">
    <property type="entry name" value="17.6 KDA CLASS II HEAT SHOCK PROTEIN-RELATED"/>
    <property type="match status" value="1"/>
</dbReference>
<proteinExistence type="predicted"/>
<sequence>MIPSFNNFALILFFFTTQYKPVYTFTTMPEKRNFSAYSLSTDHQQPPIMGGDTSENNNVNRNHKKLRRLPHVFSKVLELPFDSDTDVFIEERCDCFKFTVEDDGGVVVAGGVRAHVVEVHPGITKVVIRKKGNMSQPIVDENELDVWRYRLPSSARPELATAVYARGELVVTVPKNGWGENIRRGGGDCKGGFKGNMGTLILVQ</sequence>
<feature type="signal peptide" evidence="1">
    <location>
        <begin position="1"/>
        <end position="24"/>
    </location>
</feature>
<evidence type="ECO:0000313" key="2">
    <source>
        <dbReference type="Proteomes" id="UP000813463"/>
    </source>
</evidence>
<evidence type="ECO:0000256" key="1">
    <source>
        <dbReference type="SAM" id="SignalP"/>
    </source>
</evidence>
<dbReference type="RefSeq" id="XP_021834964.1">
    <property type="nucleotide sequence ID" value="XM_021979272.2"/>
</dbReference>
<reference evidence="2" key="1">
    <citation type="journal article" date="2021" name="Nat. Commun.">
        <title>Genomic analyses provide insights into spinach domestication and the genetic basis of agronomic traits.</title>
        <authorList>
            <person name="Cai X."/>
            <person name="Sun X."/>
            <person name="Xu C."/>
            <person name="Sun H."/>
            <person name="Wang X."/>
            <person name="Ge C."/>
            <person name="Zhang Z."/>
            <person name="Wang Q."/>
            <person name="Fei Z."/>
            <person name="Jiao C."/>
            <person name="Wang Q."/>
        </authorList>
    </citation>
    <scope>NUCLEOTIDE SEQUENCE [LARGE SCALE GENOMIC DNA]</scope>
    <source>
        <strain evidence="2">cv. Varoflay</strain>
    </source>
</reference>
<protein>
    <recommendedName>
        <fullName evidence="4">SHSP domain-containing protein</fullName>
    </recommendedName>
</protein>
<accession>A0A9R0HR95</accession>
<keyword evidence="1" id="KW-0732">Signal</keyword>
<name>A0A9R0HR95_SPIOL</name>
<feature type="chain" id="PRO_5040192714" description="SHSP domain-containing protein" evidence="1">
    <location>
        <begin position="25"/>
        <end position="204"/>
    </location>
</feature>
<evidence type="ECO:0008006" key="4">
    <source>
        <dbReference type="Google" id="ProtNLM"/>
    </source>
</evidence>
<dbReference type="KEGG" id="soe:110774708"/>
<organism evidence="2 3">
    <name type="scientific">Spinacia oleracea</name>
    <name type="common">Spinach</name>
    <dbReference type="NCBI Taxonomy" id="3562"/>
    <lineage>
        <taxon>Eukaryota</taxon>
        <taxon>Viridiplantae</taxon>
        <taxon>Streptophyta</taxon>
        <taxon>Embryophyta</taxon>
        <taxon>Tracheophyta</taxon>
        <taxon>Spermatophyta</taxon>
        <taxon>Magnoliopsida</taxon>
        <taxon>eudicotyledons</taxon>
        <taxon>Gunneridae</taxon>
        <taxon>Pentapetalae</taxon>
        <taxon>Caryophyllales</taxon>
        <taxon>Chenopodiaceae</taxon>
        <taxon>Chenopodioideae</taxon>
        <taxon>Anserineae</taxon>
        <taxon>Spinacia</taxon>
    </lineage>
</organism>
<dbReference type="PANTHER" id="PTHR33879">
    <property type="entry name" value="17.6 KDA CLASS II HEAT SHOCK PROTEIN-RELATED"/>
    <property type="match status" value="1"/>
</dbReference>
<dbReference type="OrthoDB" id="1922291at2759"/>
<evidence type="ECO:0000313" key="3">
    <source>
        <dbReference type="RefSeq" id="XP_021834964.1"/>
    </source>
</evidence>
<gene>
    <name evidence="3" type="primary">LOC110774708</name>
</gene>
<keyword evidence="2" id="KW-1185">Reference proteome</keyword>
<dbReference type="AlphaFoldDB" id="A0A9R0HR95"/>
<dbReference type="GeneID" id="110774708"/>
<dbReference type="Proteomes" id="UP000813463">
    <property type="component" value="Chromosome 6"/>
</dbReference>
<reference evidence="3" key="2">
    <citation type="submission" date="2025-08" db="UniProtKB">
        <authorList>
            <consortium name="RefSeq"/>
        </authorList>
    </citation>
    <scope>IDENTIFICATION</scope>
    <source>
        <tissue evidence="3">Leaf</tissue>
    </source>
</reference>
<dbReference type="CDD" id="cd06464">
    <property type="entry name" value="ACD_sHsps-like"/>
    <property type="match status" value="1"/>
</dbReference>